<organism evidence="5 7">
    <name type="scientific">Candidatus Hakubella thermalkaliphila</name>
    <dbReference type="NCBI Taxonomy" id="2754717"/>
    <lineage>
        <taxon>Bacteria</taxon>
        <taxon>Bacillati</taxon>
        <taxon>Actinomycetota</taxon>
        <taxon>Actinomycetota incertae sedis</taxon>
        <taxon>Candidatus Hakubellales</taxon>
        <taxon>Candidatus Hakubellaceae</taxon>
        <taxon>Candidatus Hakubella</taxon>
    </lineage>
</organism>
<dbReference type="GO" id="GO:0000287">
    <property type="term" value="F:magnesium ion binding"/>
    <property type="evidence" value="ECO:0007669"/>
    <property type="project" value="UniProtKB-ARBA"/>
</dbReference>
<evidence type="ECO:0000313" key="6">
    <source>
        <dbReference type="EMBL" id="GFP38746.1"/>
    </source>
</evidence>
<dbReference type="AlphaFoldDB" id="A0A6V8PV83"/>
<dbReference type="Gene3D" id="3.40.50.920">
    <property type="match status" value="1"/>
</dbReference>
<evidence type="ECO:0000256" key="2">
    <source>
        <dbReference type="ARBA" id="ARBA00023002"/>
    </source>
</evidence>
<keyword evidence="2" id="KW-0560">Oxidoreductase</keyword>
<dbReference type="EMBL" id="BLSD01000014">
    <property type="protein sequence ID" value="GFP38746.1"/>
    <property type="molecule type" value="Genomic_DNA"/>
</dbReference>
<dbReference type="GO" id="GO:0016491">
    <property type="term" value="F:oxidoreductase activity"/>
    <property type="evidence" value="ECO:0007669"/>
    <property type="project" value="UniProtKB-KW"/>
</dbReference>
<dbReference type="Proteomes" id="UP000569018">
    <property type="component" value="Unassembled WGS sequence"/>
</dbReference>
<evidence type="ECO:0000313" key="7">
    <source>
        <dbReference type="Proteomes" id="UP000561271"/>
    </source>
</evidence>
<dbReference type="InterPro" id="IPR050722">
    <property type="entry name" value="Pyruvate:ferred/Flavod_OxRd"/>
</dbReference>
<dbReference type="Pfam" id="PF01855">
    <property type="entry name" value="POR_N"/>
    <property type="match status" value="1"/>
</dbReference>
<accession>A0A6V8PV83</accession>
<dbReference type="CDD" id="cd07034">
    <property type="entry name" value="TPP_PYR_PFOR_IOR-alpha_like"/>
    <property type="match status" value="1"/>
</dbReference>
<dbReference type="Gene3D" id="3.40.50.970">
    <property type="match status" value="1"/>
</dbReference>
<dbReference type="InterPro" id="IPR033412">
    <property type="entry name" value="PFOR_II"/>
</dbReference>
<dbReference type="PANTHER" id="PTHR32154:SF0">
    <property type="entry name" value="PYRUVATE-FLAVODOXIN OXIDOREDUCTASE-RELATED"/>
    <property type="match status" value="1"/>
</dbReference>
<comment type="caution">
    <text evidence="5">The sequence shown here is derived from an EMBL/GenBank/DDBJ whole genome shotgun (WGS) entry which is preliminary data.</text>
</comment>
<gene>
    <name evidence="5" type="ORF">HKBW3S44_00202</name>
    <name evidence="6" type="ORF">HKBW3S47_00447</name>
</gene>
<dbReference type="FunFam" id="3.40.50.970:FF:000012">
    <property type="entry name" value="Pyruvate:ferredoxin (Flavodoxin) oxidoreductase"/>
    <property type="match status" value="1"/>
</dbReference>
<sequence length="405" mass="44701">MVVLTKSSRIAVTGNQAVAWAMRQINPDVVAAYPITPQSEIVEAFASYVADGLVDTIIVPAESEHSALSACVGASVCGARTMTATCSQGLALMWEILYIASSLRLPIIMANPNRALSAPINIHCDHSDTMGARDSGWIQLYSEHAQEAYDNLIQAVRIAENEEVMLPVLVSHDGFITSHCTQPIEVLPDAVVQEFVGQYKPAYTLFDFENPVCFGGFDGLAGYYFEHKKEQIEIMDRAKAIIQEVGREYGRLSGRNYDLFESYRLEDAEVGVVVQASATGVCRMIVDKLREEGLLVGLLRLRVFRPLPADELVNALQHLKVVGVLDRAACPGSRGGPLFTDLKAAFYDAFSQGKVKPQTKIVSFLYGLGGREFRPEQVEEILWRLLEMSAQEKLENLTYYAGLKK</sequence>
<dbReference type="InterPro" id="IPR002880">
    <property type="entry name" value="Pyrv_Fd/Flavodoxin_OxRdtase_N"/>
</dbReference>
<dbReference type="InterPro" id="IPR029061">
    <property type="entry name" value="THDP-binding"/>
</dbReference>
<name>A0A6V8PV83_9ACTN</name>
<reference evidence="7 8" key="1">
    <citation type="journal article" date="2020" name="Front. Microbiol.">
        <title>Single-cell genomics of novel Actinobacteria with the Wood-Ljungdahl pathway discovered in a serpentinizing system.</title>
        <authorList>
            <person name="Merino N."/>
            <person name="Kawai M."/>
            <person name="Boyd E.S."/>
            <person name="Colman D.R."/>
            <person name="McGlynn S.E."/>
            <person name="Nealson K.H."/>
            <person name="Kurokawa K."/>
            <person name="Hongoh Y."/>
        </authorList>
    </citation>
    <scope>NUCLEOTIDE SEQUENCE [LARGE SCALE GENOMIC DNA]</scope>
    <source>
        <strain evidence="5 7">S44</strain>
        <strain evidence="6 8">S47</strain>
    </source>
</reference>
<feature type="domain" description="Pyruvate:ferredoxin oxidoreductase core" evidence="4">
    <location>
        <begin position="268"/>
        <end position="378"/>
    </location>
</feature>
<dbReference type="Pfam" id="PF17147">
    <property type="entry name" value="PFOR_II"/>
    <property type="match status" value="1"/>
</dbReference>
<dbReference type="SUPFAM" id="SSF52922">
    <property type="entry name" value="TK C-terminal domain-like"/>
    <property type="match status" value="1"/>
</dbReference>
<dbReference type="EMBL" id="BLSC01000008">
    <property type="protein sequence ID" value="GFP36519.1"/>
    <property type="molecule type" value="Genomic_DNA"/>
</dbReference>
<dbReference type="InterPro" id="IPR009014">
    <property type="entry name" value="Transketo_C/PFOR_II"/>
</dbReference>
<dbReference type="GO" id="GO:0006979">
    <property type="term" value="P:response to oxidative stress"/>
    <property type="evidence" value="ECO:0007669"/>
    <property type="project" value="TreeGrafter"/>
</dbReference>
<evidence type="ECO:0000313" key="5">
    <source>
        <dbReference type="EMBL" id="GFP36519.1"/>
    </source>
</evidence>
<evidence type="ECO:0000259" key="3">
    <source>
        <dbReference type="Pfam" id="PF01855"/>
    </source>
</evidence>
<dbReference type="SUPFAM" id="SSF52518">
    <property type="entry name" value="Thiamin diphosphate-binding fold (THDP-binding)"/>
    <property type="match status" value="1"/>
</dbReference>
<dbReference type="RefSeq" id="WP_176230860.1">
    <property type="nucleotide sequence ID" value="NZ_BLSC01000008.1"/>
</dbReference>
<evidence type="ECO:0000313" key="8">
    <source>
        <dbReference type="Proteomes" id="UP000569018"/>
    </source>
</evidence>
<proteinExistence type="inferred from homology"/>
<feature type="domain" description="Pyruvate flavodoxin/ferredoxin oxidoreductase pyrimidine binding" evidence="3">
    <location>
        <begin position="21"/>
        <end position="245"/>
    </location>
</feature>
<comment type="similarity">
    <text evidence="1">Belongs to the pyruvate:ferredoxin/flavodoxin oxidoreductase family.</text>
</comment>
<keyword evidence="5" id="KW-0670">Pyruvate</keyword>
<evidence type="ECO:0000256" key="1">
    <source>
        <dbReference type="ARBA" id="ARBA00009032"/>
    </source>
</evidence>
<dbReference type="PANTHER" id="PTHR32154">
    <property type="entry name" value="PYRUVATE-FLAVODOXIN OXIDOREDUCTASE-RELATED"/>
    <property type="match status" value="1"/>
</dbReference>
<protein>
    <submittedName>
        <fullName evidence="5">Pyruvate ferredoxin oxidoreductase alpha subunit</fullName>
    </submittedName>
</protein>
<evidence type="ECO:0000259" key="4">
    <source>
        <dbReference type="Pfam" id="PF17147"/>
    </source>
</evidence>
<dbReference type="Proteomes" id="UP000561271">
    <property type="component" value="Unassembled WGS sequence"/>
</dbReference>